<protein>
    <submittedName>
        <fullName evidence="1">23482_t:CDS:1</fullName>
    </submittedName>
</protein>
<proteinExistence type="predicted"/>
<dbReference type="OrthoDB" id="2388134at2759"/>
<evidence type="ECO:0000313" key="1">
    <source>
        <dbReference type="EMBL" id="CAG8541291.1"/>
    </source>
</evidence>
<feature type="non-terminal residue" evidence="1">
    <location>
        <position position="102"/>
    </location>
</feature>
<keyword evidence="2" id="KW-1185">Reference proteome</keyword>
<name>A0A9N9FJL3_9GLOM</name>
<sequence>MNKLNLIDNTEEPSISFSNLQNAILETKNNTIDQAKEKLAYYNKIFNSALMLYEREKTNDQFVKNFDILLKPFAKAIEECEEKLNARTQQKTWDPKNGKLSF</sequence>
<dbReference type="AlphaFoldDB" id="A0A9N9FJL3"/>
<accession>A0A9N9FJL3</accession>
<dbReference type="Proteomes" id="UP000789405">
    <property type="component" value="Unassembled WGS sequence"/>
</dbReference>
<dbReference type="EMBL" id="CAJVPY010001903">
    <property type="protein sequence ID" value="CAG8541291.1"/>
    <property type="molecule type" value="Genomic_DNA"/>
</dbReference>
<comment type="caution">
    <text evidence="1">The sequence shown here is derived from an EMBL/GenBank/DDBJ whole genome shotgun (WGS) entry which is preliminary data.</text>
</comment>
<organism evidence="1 2">
    <name type="scientific">Dentiscutata erythropus</name>
    <dbReference type="NCBI Taxonomy" id="1348616"/>
    <lineage>
        <taxon>Eukaryota</taxon>
        <taxon>Fungi</taxon>
        <taxon>Fungi incertae sedis</taxon>
        <taxon>Mucoromycota</taxon>
        <taxon>Glomeromycotina</taxon>
        <taxon>Glomeromycetes</taxon>
        <taxon>Diversisporales</taxon>
        <taxon>Gigasporaceae</taxon>
        <taxon>Dentiscutata</taxon>
    </lineage>
</organism>
<gene>
    <name evidence="1" type="ORF">DERYTH_LOCUS4815</name>
</gene>
<reference evidence="1" key="1">
    <citation type="submission" date="2021-06" db="EMBL/GenBank/DDBJ databases">
        <authorList>
            <person name="Kallberg Y."/>
            <person name="Tangrot J."/>
            <person name="Rosling A."/>
        </authorList>
    </citation>
    <scope>NUCLEOTIDE SEQUENCE</scope>
    <source>
        <strain evidence="1">MA453B</strain>
    </source>
</reference>
<evidence type="ECO:0000313" key="2">
    <source>
        <dbReference type="Proteomes" id="UP000789405"/>
    </source>
</evidence>